<reference evidence="3" key="1">
    <citation type="journal article" date="2006" name="PLoS Biol.">
        <title>Macronuclear genome sequence of the ciliate Tetrahymena thermophila, a model eukaryote.</title>
        <authorList>
            <person name="Eisen J.A."/>
            <person name="Coyne R.S."/>
            <person name="Wu M."/>
            <person name="Wu D."/>
            <person name="Thiagarajan M."/>
            <person name="Wortman J.R."/>
            <person name="Badger J.H."/>
            <person name="Ren Q."/>
            <person name="Amedeo P."/>
            <person name="Jones K.M."/>
            <person name="Tallon L.J."/>
            <person name="Delcher A.L."/>
            <person name="Salzberg S.L."/>
            <person name="Silva J.C."/>
            <person name="Haas B.J."/>
            <person name="Majoros W.H."/>
            <person name="Farzad M."/>
            <person name="Carlton J.M."/>
            <person name="Smith R.K. Jr."/>
            <person name="Garg J."/>
            <person name="Pearlman R.E."/>
            <person name="Karrer K.M."/>
            <person name="Sun L."/>
            <person name="Manning G."/>
            <person name="Elde N.C."/>
            <person name="Turkewitz A.P."/>
            <person name="Asai D.J."/>
            <person name="Wilkes D.E."/>
            <person name="Wang Y."/>
            <person name="Cai H."/>
            <person name="Collins K."/>
            <person name="Stewart B.A."/>
            <person name="Lee S.R."/>
            <person name="Wilamowska K."/>
            <person name="Weinberg Z."/>
            <person name="Ruzzo W.L."/>
            <person name="Wloga D."/>
            <person name="Gaertig J."/>
            <person name="Frankel J."/>
            <person name="Tsao C.-C."/>
            <person name="Gorovsky M.A."/>
            <person name="Keeling P.J."/>
            <person name="Waller R.F."/>
            <person name="Patron N.J."/>
            <person name="Cherry J.M."/>
            <person name="Stover N.A."/>
            <person name="Krieger C.J."/>
            <person name="del Toro C."/>
            <person name="Ryder H.F."/>
            <person name="Williamson S.C."/>
            <person name="Barbeau R.A."/>
            <person name="Hamilton E.P."/>
            <person name="Orias E."/>
        </authorList>
    </citation>
    <scope>NUCLEOTIDE SEQUENCE [LARGE SCALE GENOMIC DNA]</scope>
    <source>
        <strain evidence="3">SB210</strain>
    </source>
</reference>
<evidence type="ECO:0000256" key="1">
    <source>
        <dbReference type="SAM" id="MobiDB-lite"/>
    </source>
</evidence>
<proteinExistence type="predicted"/>
<dbReference type="Proteomes" id="UP000009168">
    <property type="component" value="Unassembled WGS sequence"/>
</dbReference>
<dbReference type="InParanoid" id="Q22XW8"/>
<protein>
    <submittedName>
        <fullName evidence="2">Uncharacterized protein</fullName>
    </submittedName>
</protein>
<gene>
    <name evidence="2" type="ORF">TTHERM_00357030</name>
</gene>
<organism evidence="2 3">
    <name type="scientific">Tetrahymena thermophila (strain SB210)</name>
    <dbReference type="NCBI Taxonomy" id="312017"/>
    <lineage>
        <taxon>Eukaryota</taxon>
        <taxon>Sar</taxon>
        <taxon>Alveolata</taxon>
        <taxon>Ciliophora</taxon>
        <taxon>Intramacronucleata</taxon>
        <taxon>Oligohymenophorea</taxon>
        <taxon>Hymenostomatida</taxon>
        <taxon>Tetrahymenina</taxon>
        <taxon>Tetrahymenidae</taxon>
        <taxon>Tetrahymena</taxon>
    </lineage>
</organism>
<feature type="compositionally biased region" description="Acidic residues" evidence="1">
    <location>
        <begin position="469"/>
        <end position="481"/>
    </location>
</feature>
<feature type="region of interest" description="Disordered" evidence="1">
    <location>
        <begin position="461"/>
        <end position="481"/>
    </location>
</feature>
<evidence type="ECO:0000313" key="2">
    <source>
        <dbReference type="EMBL" id="EAR90256.2"/>
    </source>
</evidence>
<dbReference type="HOGENOM" id="CLU_749045_0_0_1"/>
<keyword evidence="3" id="KW-1185">Reference proteome</keyword>
<sequence length="481" mass="57223">MDKDKTHYQQQMEDKFFDPFGCLTITELNNKLNQGNAFIMKDRQSIDLEGENKNMQEFYYDHVISKTKDDPSIFDPKKFKIDTIESVFSEKNVVQLQKLLESGEEDNLLYYTKVNKSIEVRADETLLNNYLYLYKIRSLLCQPCSLQQCSTKMKSEVHKFGAFEVFEMKDSKNKIDQIFFFDFHVQKIYFIQMNQTVVKHFKDIKGVNSFFNDDEINLIIQSDVKSTQHDNKKYKLKYKFQRDLLVNYFKLVIENTKLESNFLQIKESLLNLIQEDIIVPPKAILSYQLKIKVKGEYHNVDFTIGINNIVVHEWLKGGDQQKTINFKIHFLIPFNHPYFYIDSNCEPNQLICKHGSETISFSFNSELEAQNVKETLQAVYLKKIQNDQIYIHIPYIKKFNKEKVSNLQSYLKDKSKQITEKIEHHKYVLSLLLKARYLLDKQGEKLDYEFEEDKAFYNTPETKKSYQNYEDDDEDIYEPEQ</sequence>
<dbReference type="GeneID" id="7845187"/>
<dbReference type="AlphaFoldDB" id="Q22XW8"/>
<evidence type="ECO:0000313" key="3">
    <source>
        <dbReference type="Proteomes" id="UP000009168"/>
    </source>
</evidence>
<accession>Q22XW8</accession>
<dbReference type="KEGG" id="tet:TTHERM_00357030"/>
<name>Q22XW8_TETTS</name>
<dbReference type="RefSeq" id="XP_001010501.2">
    <property type="nucleotide sequence ID" value="XM_001010501.2"/>
</dbReference>
<dbReference type="EMBL" id="GG662749">
    <property type="protein sequence ID" value="EAR90256.2"/>
    <property type="molecule type" value="Genomic_DNA"/>
</dbReference>